<keyword evidence="15" id="KW-1185">Reference proteome</keyword>
<feature type="compositionally biased region" description="Low complexity" evidence="11">
    <location>
        <begin position="21"/>
        <end position="33"/>
    </location>
</feature>
<evidence type="ECO:0000313" key="14">
    <source>
        <dbReference type="Proteomes" id="UP000077671"/>
    </source>
</evidence>
<evidence type="ECO:0000256" key="6">
    <source>
        <dbReference type="ARBA" id="ARBA00023229"/>
    </source>
</evidence>
<dbReference type="EMBL" id="LWDD02000843">
    <property type="protein sequence ID" value="KAE8256482.1"/>
    <property type="molecule type" value="Genomic_DNA"/>
</dbReference>
<dbReference type="GO" id="GO:1990234">
    <property type="term" value="C:transferase complex"/>
    <property type="evidence" value="ECO:0007669"/>
    <property type="project" value="TreeGrafter"/>
</dbReference>
<dbReference type="InterPro" id="IPR033749">
    <property type="entry name" value="Polyprenyl_synt_CS"/>
</dbReference>
<dbReference type="Proteomes" id="UP000077671">
    <property type="component" value="Unassembled WGS sequence"/>
</dbReference>
<dbReference type="SUPFAM" id="SSF48576">
    <property type="entry name" value="Terpenoid synthases"/>
    <property type="match status" value="1"/>
</dbReference>
<reference evidence="12" key="3">
    <citation type="submission" date="2020-10" db="EMBL/GenBank/DDBJ databases">
        <authorList>
            <person name="Sedaghatjoo S."/>
        </authorList>
    </citation>
    <scope>NUCLEOTIDE SEQUENCE</scope>
    <source>
        <strain evidence="12">AZH3</strain>
    </source>
</reference>
<feature type="region of interest" description="Disordered" evidence="11">
    <location>
        <begin position="1"/>
        <end position="78"/>
    </location>
</feature>
<name>A0A177VCD8_9BASI</name>
<comment type="cofactor">
    <cofactor evidence="1">
        <name>Mg(2+)</name>
        <dbReference type="ChEBI" id="CHEBI:18420"/>
    </cofactor>
</comment>
<reference evidence="13" key="2">
    <citation type="journal article" date="2019" name="IMA Fungus">
        <title>Genome sequencing and comparison of five Tilletia species to identify candidate genes for the detection of regulated species infecting wheat.</title>
        <authorList>
            <person name="Nguyen H.D.T."/>
            <person name="Sultana T."/>
            <person name="Kesanakurti P."/>
            <person name="Hambleton S."/>
        </authorList>
    </citation>
    <scope>NUCLEOTIDE SEQUENCE</scope>
    <source>
        <strain evidence="13">DAOMC 238032</strain>
    </source>
</reference>
<evidence type="ECO:0000256" key="4">
    <source>
        <dbReference type="ARBA" id="ARBA00022723"/>
    </source>
</evidence>
<dbReference type="Pfam" id="PF00348">
    <property type="entry name" value="polyprenyl_synt"/>
    <property type="match status" value="2"/>
</dbReference>
<evidence type="ECO:0000313" key="13">
    <source>
        <dbReference type="EMBL" id="KAE8256482.1"/>
    </source>
</evidence>
<keyword evidence="3" id="KW-0808">Transferase</keyword>
<feature type="compositionally biased region" description="Low complexity" evidence="11">
    <location>
        <begin position="40"/>
        <end position="68"/>
    </location>
</feature>
<evidence type="ECO:0000313" key="15">
    <source>
        <dbReference type="Proteomes" id="UP000836402"/>
    </source>
</evidence>
<evidence type="ECO:0000256" key="7">
    <source>
        <dbReference type="ARBA" id="ARBA00032380"/>
    </source>
</evidence>
<evidence type="ECO:0000313" key="12">
    <source>
        <dbReference type="EMBL" id="CAD6930913.1"/>
    </source>
</evidence>
<comment type="caution">
    <text evidence="13">The sequence shown here is derived from an EMBL/GenBank/DDBJ whole genome shotgun (WGS) entry which is preliminary data.</text>
</comment>
<dbReference type="GO" id="GO:0006744">
    <property type="term" value="P:ubiquinone biosynthetic process"/>
    <property type="evidence" value="ECO:0007669"/>
    <property type="project" value="TreeGrafter"/>
</dbReference>
<sequence>MAFTHHSLRALSQRSQPPPAALTLSRSTRLRLPPARHHSTQSASAASASATASSSRRPASSLASSTTPPTDPFPDIDPLRSIKTELASLRSSVSRLLGSGHPALDTIAKYYFHAEGKHIRPQIVLLMARATNGLSPLWPSLQHRAQNELDMSVGTPISPTHILNDHNPHAQQQPSSTSSSASSSTAPTLLLLPTQRRLAEITEMIHVASLLHDDVIDEASLRRSLPSAPASFGNKLSILAGDFLLGRASVALARLRDCEVVELLATVIANLVEGEVMQLKGAPAPTSSTKADGMKKQGEGEDEEVQESLAAFEQVINAPSSSSSAQSSPLSSFLSFDPMASLSSSTYPEGGPTREQFAHYLQKTYLKTASLIGKSARAATILGGCGAEAVDRFVDVLSVGPVRDQAEVEQGRERCREIRDAAYWFGRNLGMAFQLVDDLLDFRTTSNMFGKPSGGADLRLGLATAPVLYAWQELGTQSGLAEMIARKFEGEGDVEKALRLVLSSQALQRTASLADHYAQQARQSLDVLPPSDAKDALVALTRQVTSRMK</sequence>
<dbReference type="CDD" id="cd00685">
    <property type="entry name" value="Trans_IPPS_HT"/>
    <property type="match status" value="1"/>
</dbReference>
<feature type="region of interest" description="Disordered" evidence="11">
    <location>
        <begin position="282"/>
        <end position="307"/>
    </location>
</feature>
<evidence type="ECO:0000256" key="8">
    <source>
        <dbReference type="ARBA" id="ARBA00032424"/>
    </source>
</evidence>
<feature type="region of interest" description="Disordered" evidence="11">
    <location>
        <begin position="154"/>
        <end position="186"/>
    </location>
</feature>
<evidence type="ECO:0000256" key="10">
    <source>
        <dbReference type="ARBA" id="ARBA00032873"/>
    </source>
</evidence>
<dbReference type="InterPro" id="IPR000092">
    <property type="entry name" value="Polyprenyl_synt"/>
</dbReference>
<evidence type="ECO:0000256" key="5">
    <source>
        <dbReference type="ARBA" id="ARBA00022842"/>
    </source>
</evidence>
<dbReference type="Proteomes" id="UP000836402">
    <property type="component" value="Unassembled WGS sequence"/>
</dbReference>
<dbReference type="InterPro" id="IPR008949">
    <property type="entry name" value="Isoprenoid_synthase_dom_sf"/>
</dbReference>
<evidence type="ECO:0000256" key="1">
    <source>
        <dbReference type="ARBA" id="ARBA00001946"/>
    </source>
</evidence>
<dbReference type="PANTHER" id="PTHR12001">
    <property type="entry name" value="GERANYLGERANYL PYROPHOSPHATE SYNTHASE"/>
    <property type="match status" value="1"/>
</dbReference>
<evidence type="ECO:0000256" key="9">
    <source>
        <dbReference type="ARBA" id="ARBA00032448"/>
    </source>
</evidence>
<dbReference type="PROSITE" id="PS00444">
    <property type="entry name" value="POLYPRENYL_SYNTHASE_2"/>
    <property type="match status" value="1"/>
</dbReference>
<comment type="similarity">
    <text evidence="2">Belongs to the FPP/GGPP synthase family.</text>
</comment>
<keyword evidence="6" id="KW-0414">Isoprene biosynthesis</keyword>
<gene>
    <name evidence="13" type="ORF">A4X03_0g5360</name>
    <name evidence="12" type="ORF">JKIAZH3_G7432</name>
</gene>
<evidence type="ECO:0000256" key="11">
    <source>
        <dbReference type="SAM" id="MobiDB-lite"/>
    </source>
</evidence>
<dbReference type="EMBL" id="CAJHJG010003377">
    <property type="protein sequence ID" value="CAD6930913.1"/>
    <property type="molecule type" value="Genomic_DNA"/>
</dbReference>
<evidence type="ECO:0000256" key="3">
    <source>
        <dbReference type="ARBA" id="ARBA00022679"/>
    </source>
</evidence>
<dbReference type="GO" id="GO:0046872">
    <property type="term" value="F:metal ion binding"/>
    <property type="evidence" value="ECO:0007669"/>
    <property type="project" value="UniProtKB-KW"/>
</dbReference>
<reference evidence="13" key="1">
    <citation type="submission" date="2016-04" db="EMBL/GenBank/DDBJ databases">
        <authorList>
            <person name="Nguyen H.D."/>
            <person name="Kesanakurti P."/>
            <person name="Cullis J."/>
            <person name="Levesque C.A."/>
            <person name="Hambleton S."/>
        </authorList>
    </citation>
    <scope>NUCLEOTIDE SEQUENCE</scope>
    <source>
        <strain evidence="13">DAOMC 238032</strain>
    </source>
</reference>
<feature type="compositionally biased region" description="Low complexity" evidence="11">
    <location>
        <begin position="170"/>
        <end position="186"/>
    </location>
</feature>
<proteinExistence type="inferred from homology"/>
<keyword evidence="5" id="KW-0460">Magnesium</keyword>
<accession>A0A177VCD8</accession>
<dbReference type="PANTHER" id="PTHR12001:SF69">
    <property type="entry name" value="ALL TRANS-POLYPRENYL-DIPHOSPHATE SYNTHASE PDSS1"/>
    <property type="match status" value="1"/>
</dbReference>
<dbReference type="GO" id="GO:0004659">
    <property type="term" value="F:prenyltransferase activity"/>
    <property type="evidence" value="ECO:0007669"/>
    <property type="project" value="InterPro"/>
</dbReference>
<protein>
    <recommendedName>
        <fullName evidence="10">(2E,6E)-farnesyl diphosphate synthase</fullName>
    </recommendedName>
    <alternativeName>
        <fullName evidence="9">Dimethylallyltranstransferase</fullName>
    </alternativeName>
    <alternativeName>
        <fullName evidence="8">Farnesyl diphosphate synthase</fullName>
    </alternativeName>
    <alternativeName>
        <fullName evidence="7">Geranyltranstransferase</fullName>
    </alternativeName>
</protein>
<dbReference type="GO" id="GO:0008299">
    <property type="term" value="P:isoprenoid biosynthetic process"/>
    <property type="evidence" value="ECO:0007669"/>
    <property type="project" value="UniProtKB-KW"/>
</dbReference>
<dbReference type="AlphaFoldDB" id="A0A177VCD8"/>
<keyword evidence="4" id="KW-0479">Metal-binding</keyword>
<dbReference type="Gene3D" id="1.10.600.10">
    <property type="entry name" value="Farnesyl Diphosphate Synthase"/>
    <property type="match status" value="1"/>
</dbReference>
<evidence type="ECO:0000256" key="2">
    <source>
        <dbReference type="ARBA" id="ARBA00006706"/>
    </source>
</evidence>
<organism evidence="13 14">
    <name type="scientific">Tilletia caries</name>
    <name type="common">wheat bunt fungus</name>
    <dbReference type="NCBI Taxonomy" id="13290"/>
    <lineage>
        <taxon>Eukaryota</taxon>
        <taxon>Fungi</taxon>
        <taxon>Dikarya</taxon>
        <taxon>Basidiomycota</taxon>
        <taxon>Ustilaginomycotina</taxon>
        <taxon>Exobasidiomycetes</taxon>
        <taxon>Tilletiales</taxon>
        <taxon>Tilletiaceae</taxon>
        <taxon>Tilletia</taxon>
    </lineage>
</organism>